<dbReference type="InterPro" id="IPR011053">
    <property type="entry name" value="Single_hybrid_motif"/>
</dbReference>
<comment type="caution">
    <text evidence="7">The sequence shown here is derived from an EMBL/GenBank/DDBJ whole genome shotgun (WGS) entry which is preliminary data.</text>
</comment>
<dbReference type="Gene3D" id="2.40.50.100">
    <property type="match status" value="1"/>
</dbReference>
<protein>
    <recommendedName>
        <fullName evidence="3">Dihydrolipoamide acetyltransferase component of pyruvate dehydrogenase complex</fullName>
        <ecNumber evidence="3">2.3.1.-</ecNumber>
    </recommendedName>
</protein>
<dbReference type="Pfam" id="PF00364">
    <property type="entry name" value="Biotin_lipoyl"/>
    <property type="match status" value="1"/>
</dbReference>
<feature type="domain" description="Peripheral subunit-binding (PSBD)" evidence="6">
    <location>
        <begin position="161"/>
        <end position="198"/>
    </location>
</feature>
<dbReference type="EMBL" id="CAJZBQ010000053">
    <property type="protein sequence ID" value="CAG9331246.1"/>
    <property type="molecule type" value="Genomic_DNA"/>
</dbReference>
<evidence type="ECO:0000256" key="1">
    <source>
        <dbReference type="ARBA" id="ARBA00007317"/>
    </source>
</evidence>
<keyword evidence="2 3" id="KW-0450">Lipoyl</keyword>
<evidence type="ECO:0000256" key="4">
    <source>
        <dbReference type="SAM" id="MobiDB-lite"/>
    </source>
</evidence>
<dbReference type="GO" id="GO:0006086">
    <property type="term" value="P:pyruvate decarboxylation to acetyl-CoA"/>
    <property type="evidence" value="ECO:0007669"/>
    <property type="project" value="InterPro"/>
</dbReference>
<dbReference type="Proteomes" id="UP001162131">
    <property type="component" value="Unassembled WGS sequence"/>
</dbReference>
<keyword evidence="3" id="KW-0808">Transferase</keyword>
<feature type="domain" description="Lipoyl-binding" evidence="5">
    <location>
        <begin position="46"/>
        <end position="122"/>
    </location>
</feature>
<dbReference type="Gene3D" id="4.10.320.10">
    <property type="entry name" value="E3-binding domain"/>
    <property type="match status" value="1"/>
</dbReference>
<dbReference type="SUPFAM" id="SSF52777">
    <property type="entry name" value="CoA-dependent acyltransferases"/>
    <property type="match status" value="1"/>
</dbReference>
<proteinExistence type="inferred from homology"/>
<dbReference type="GO" id="GO:0045254">
    <property type="term" value="C:pyruvate dehydrogenase complex"/>
    <property type="evidence" value="ECO:0007669"/>
    <property type="project" value="InterPro"/>
</dbReference>
<accession>A0AAU9JY10</accession>
<dbReference type="Pfam" id="PF02817">
    <property type="entry name" value="E3_binding"/>
    <property type="match status" value="1"/>
</dbReference>
<dbReference type="PANTHER" id="PTHR23151">
    <property type="entry name" value="DIHYDROLIPOAMIDE ACETYL/SUCCINYL-TRANSFERASE-RELATED"/>
    <property type="match status" value="1"/>
</dbReference>
<keyword evidence="8" id="KW-1185">Reference proteome</keyword>
<dbReference type="Gene3D" id="3.30.559.10">
    <property type="entry name" value="Chloramphenicol acetyltransferase-like domain"/>
    <property type="match status" value="1"/>
</dbReference>
<evidence type="ECO:0000313" key="7">
    <source>
        <dbReference type="EMBL" id="CAG9331246.1"/>
    </source>
</evidence>
<dbReference type="AlphaFoldDB" id="A0AAU9JY10"/>
<dbReference type="EC" id="2.3.1.-" evidence="3"/>
<evidence type="ECO:0000259" key="6">
    <source>
        <dbReference type="PROSITE" id="PS51826"/>
    </source>
</evidence>
<dbReference type="InterPro" id="IPR004167">
    <property type="entry name" value="PSBD"/>
</dbReference>
<dbReference type="InterPro" id="IPR036625">
    <property type="entry name" value="E3-bd_dom_sf"/>
</dbReference>
<sequence>MFRRISFALCNSLKYKATPFLSPPLKLQPMFSHFPHRLFASSFPEHQVLGMPLLSPTMTQGTIVKWLKKEGEKVKAGEIMFEVETDKATLGFEVQDDVYLAKILEAEGSANLALGHPVAILVDNATDIGKFASYSAKSEDSKQKTEEVKIEKKDEEHHDARMSPAAHNLVLANHLDPSKIKPSGPKGLLLKSDVLSFIDSHPPKEEVKEQKPVTMVKTAKTAPIQPPSTVRAPRFSVTVECRLDKIQKILGPKVSLKSFIIKCAAQACTEVPEANGLFFSEFSRIFNYVDIQISSAADGKLQTYIVKDAHRKRVSEIEQDLAKPAKSDHTFEINFQQGVNEVQNPNTSALLSVGGIEKRVVLGESAPEVGEVAKFTLNCDHRIVDGAVGAKWLQIFKTYLTNPISLV</sequence>
<dbReference type="InterPro" id="IPR000089">
    <property type="entry name" value="Biotin_lipoyl"/>
</dbReference>
<comment type="cofactor">
    <cofactor evidence="3">
        <name>(R)-lipoate</name>
        <dbReference type="ChEBI" id="CHEBI:83088"/>
    </cofactor>
</comment>
<reference evidence="7" key="1">
    <citation type="submission" date="2021-09" db="EMBL/GenBank/DDBJ databases">
        <authorList>
            <consortium name="AG Swart"/>
            <person name="Singh M."/>
            <person name="Singh A."/>
            <person name="Seah K."/>
            <person name="Emmerich C."/>
        </authorList>
    </citation>
    <scope>NUCLEOTIDE SEQUENCE</scope>
    <source>
        <strain evidence="7">ATCC30299</strain>
    </source>
</reference>
<evidence type="ECO:0000259" key="5">
    <source>
        <dbReference type="PROSITE" id="PS50968"/>
    </source>
</evidence>
<name>A0AAU9JY10_9CILI</name>
<keyword evidence="3" id="KW-0012">Acyltransferase</keyword>
<dbReference type="GO" id="GO:0005739">
    <property type="term" value="C:mitochondrion"/>
    <property type="evidence" value="ECO:0007669"/>
    <property type="project" value="TreeGrafter"/>
</dbReference>
<dbReference type="PROSITE" id="PS51826">
    <property type="entry name" value="PSBD"/>
    <property type="match status" value="1"/>
</dbReference>
<dbReference type="InterPro" id="IPR023213">
    <property type="entry name" value="CAT-like_dom_sf"/>
</dbReference>
<feature type="region of interest" description="Disordered" evidence="4">
    <location>
        <begin position="142"/>
        <end position="161"/>
    </location>
</feature>
<dbReference type="InterPro" id="IPR001078">
    <property type="entry name" value="2-oxoacid_DH_actylTfrase"/>
</dbReference>
<dbReference type="InterPro" id="IPR045257">
    <property type="entry name" value="E2/Pdx1"/>
</dbReference>
<evidence type="ECO:0000256" key="2">
    <source>
        <dbReference type="ARBA" id="ARBA00022823"/>
    </source>
</evidence>
<dbReference type="SUPFAM" id="SSF51230">
    <property type="entry name" value="Single hybrid motif"/>
    <property type="match status" value="1"/>
</dbReference>
<dbReference type="CDD" id="cd06849">
    <property type="entry name" value="lipoyl_domain"/>
    <property type="match status" value="1"/>
</dbReference>
<dbReference type="Pfam" id="PF00198">
    <property type="entry name" value="2-oxoacid_dh"/>
    <property type="match status" value="2"/>
</dbReference>
<dbReference type="PROSITE" id="PS50968">
    <property type="entry name" value="BIOTINYL_LIPOYL"/>
    <property type="match status" value="1"/>
</dbReference>
<gene>
    <name evidence="7" type="ORF">BSTOLATCC_MIC53321</name>
</gene>
<evidence type="ECO:0000256" key="3">
    <source>
        <dbReference type="RuleBase" id="RU003423"/>
    </source>
</evidence>
<dbReference type="FunFam" id="2.40.50.100:FF:000010">
    <property type="entry name" value="Acetyltransferase component of pyruvate dehydrogenase complex"/>
    <property type="match status" value="1"/>
</dbReference>
<comment type="similarity">
    <text evidence="1 3">Belongs to the 2-oxoacid dehydrogenase family.</text>
</comment>
<feature type="region of interest" description="Disordered" evidence="4">
    <location>
        <begin position="206"/>
        <end position="229"/>
    </location>
</feature>
<organism evidence="7 8">
    <name type="scientific">Blepharisma stoltei</name>
    <dbReference type="NCBI Taxonomy" id="1481888"/>
    <lineage>
        <taxon>Eukaryota</taxon>
        <taxon>Sar</taxon>
        <taxon>Alveolata</taxon>
        <taxon>Ciliophora</taxon>
        <taxon>Postciliodesmatophora</taxon>
        <taxon>Heterotrichea</taxon>
        <taxon>Heterotrichida</taxon>
        <taxon>Blepharismidae</taxon>
        <taxon>Blepharisma</taxon>
    </lineage>
</organism>
<evidence type="ECO:0000313" key="8">
    <source>
        <dbReference type="Proteomes" id="UP001162131"/>
    </source>
</evidence>
<dbReference type="SUPFAM" id="SSF47005">
    <property type="entry name" value="Peripheral subunit-binding domain of 2-oxo acid dehydrogenase complex"/>
    <property type="match status" value="1"/>
</dbReference>
<dbReference type="PANTHER" id="PTHR23151:SF90">
    <property type="entry name" value="DIHYDROLIPOYLLYSINE-RESIDUE ACETYLTRANSFERASE COMPONENT OF PYRUVATE DEHYDROGENASE COMPLEX, MITOCHONDRIAL-RELATED"/>
    <property type="match status" value="1"/>
</dbReference>
<dbReference type="GO" id="GO:0016746">
    <property type="term" value="F:acyltransferase activity"/>
    <property type="evidence" value="ECO:0007669"/>
    <property type="project" value="UniProtKB-KW"/>
</dbReference>